<proteinExistence type="predicted"/>
<keyword evidence="4" id="KW-1133">Transmembrane helix</keyword>
<dbReference type="Proteomes" id="UP000006727">
    <property type="component" value="Chromosome 3"/>
</dbReference>
<evidence type="ECO:0000256" key="3">
    <source>
        <dbReference type="SAM" id="MobiDB-lite"/>
    </source>
</evidence>
<dbReference type="InterPro" id="IPR008271">
    <property type="entry name" value="Ser/Thr_kinase_AS"/>
</dbReference>
<dbReference type="SMART" id="SM00220">
    <property type="entry name" value="S_TKc"/>
    <property type="match status" value="1"/>
</dbReference>
<keyword evidence="7" id="KW-1185">Reference proteome</keyword>
<dbReference type="Gene3D" id="1.10.510.10">
    <property type="entry name" value="Transferase(Phosphotransferase) domain 1"/>
    <property type="match status" value="1"/>
</dbReference>
<feature type="compositionally biased region" description="Pro residues" evidence="3">
    <location>
        <begin position="531"/>
        <end position="544"/>
    </location>
</feature>
<dbReference type="PROSITE" id="PS50011">
    <property type="entry name" value="PROTEIN_KINASE_DOM"/>
    <property type="match status" value="1"/>
</dbReference>
<keyword evidence="4" id="KW-0812">Transmembrane</keyword>
<dbReference type="PROSITE" id="PS00108">
    <property type="entry name" value="PROTEIN_KINASE_ST"/>
    <property type="match status" value="1"/>
</dbReference>
<evidence type="ECO:0000313" key="6">
    <source>
        <dbReference type="EnsemblPlants" id="Pp3c3_33210V3.2"/>
    </source>
</evidence>
<dbReference type="EnsemblPlants" id="Pp3c3_33210V3.2">
    <property type="protein sequence ID" value="Pp3c3_33210V3.2"/>
    <property type="gene ID" value="Pp3c3_33210"/>
</dbReference>
<evidence type="ECO:0000256" key="2">
    <source>
        <dbReference type="ARBA" id="ARBA00022840"/>
    </source>
</evidence>
<protein>
    <recommendedName>
        <fullName evidence="5">Protein kinase domain-containing protein</fullName>
    </recommendedName>
</protein>
<dbReference type="GO" id="GO:0004672">
    <property type="term" value="F:protein kinase activity"/>
    <property type="evidence" value="ECO:0007669"/>
    <property type="project" value="InterPro"/>
</dbReference>
<accession>A0A7I4DRD3</accession>
<dbReference type="PANTHER" id="PTHR47989:SF22">
    <property type="entry name" value="SERINE_THREONINE-PROTEIN KINASE-LIKE PROTEIN CCR1"/>
    <property type="match status" value="1"/>
</dbReference>
<dbReference type="InterPro" id="IPR001245">
    <property type="entry name" value="Ser-Thr/Tyr_kinase_cat_dom"/>
</dbReference>
<evidence type="ECO:0000313" key="7">
    <source>
        <dbReference type="Proteomes" id="UP000006727"/>
    </source>
</evidence>
<dbReference type="Pfam" id="PF07714">
    <property type="entry name" value="PK_Tyr_Ser-Thr"/>
    <property type="match status" value="1"/>
</dbReference>
<dbReference type="Gramene" id="Pp3c3_33210V3.4">
    <property type="protein sequence ID" value="Pp3c3_33210V3.4"/>
    <property type="gene ID" value="Pp3c3_33210"/>
</dbReference>
<dbReference type="EnsemblPlants" id="Pp3c3_33210V3.4">
    <property type="protein sequence ID" value="Pp3c3_33210V3.4"/>
    <property type="gene ID" value="Pp3c3_33210"/>
</dbReference>
<feature type="domain" description="Protein kinase" evidence="5">
    <location>
        <begin position="186"/>
        <end position="488"/>
    </location>
</feature>
<dbReference type="Gramene" id="Pp3c3_33210V3.2">
    <property type="protein sequence ID" value="Pp3c3_33210V3.2"/>
    <property type="gene ID" value="Pp3c3_33210"/>
</dbReference>
<keyword evidence="2" id="KW-0067">ATP-binding</keyword>
<evidence type="ECO:0000256" key="1">
    <source>
        <dbReference type="ARBA" id="ARBA00022741"/>
    </source>
</evidence>
<reference evidence="6 7" key="2">
    <citation type="journal article" date="2018" name="Plant J.">
        <title>The Physcomitrella patens chromosome-scale assembly reveals moss genome structure and evolution.</title>
        <authorList>
            <person name="Lang D."/>
            <person name="Ullrich K.K."/>
            <person name="Murat F."/>
            <person name="Fuchs J."/>
            <person name="Jenkins J."/>
            <person name="Haas F.B."/>
            <person name="Piednoel M."/>
            <person name="Gundlach H."/>
            <person name="Van Bel M."/>
            <person name="Meyberg R."/>
            <person name="Vives C."/>
            <person name="Morata J."/>
            <person name="Symeonidi A."/>
            <person name="Hiss M."/>
            <person name="Muchero W."/>
            <person name="Kamisugi Y."/>
            <person name="Saleh O."/>
            <person name="Blanc G."/>
            <person name="Decker E.L."/>
            <person name="van Gessel N."/>
            <person name="Grimwood J."/>
            <person name="Hayes R.D."/>
            <person name="Graham S.W."/>
            <person name="Gunter L.E."/>
            <person name="McDaniel S.F."/>
            <person name="Hoernstein S.N.W."/>
            <person name="Larsson A."/>
            <person name="Li F.W."/>
            <person name="Perroud P.F."/>
            <person name="Phillips J."/>
            <person name="Ranjan P."/>
            <person name="Rokshar D.S."/>
            <person name="Rothfels C.J."/>
            <person name="Schneider L."/>
            <person name="Shu S."/>
            <person name="Stevenson D.W."/>
            <person name="Thummler F."/>
            <person name="Tillich M."/>
            <person name="Villarreal Aguilar J.C."/>
            <person name="Widiez T."/>
            <person name="Wong G.K."/>
            <person name="Wymore A."/>
            <person name="Zhang Y."/>
            <person name="Zimmer A.D."/>
            <person name="Quatrano R.S."/>
            <person name="Mayer K.F.X."/>
            <person name="Goodstein D."/>
            <person name="Casacuberta J.M."/>
            <person name="Vandepoele K."/>
            <person name="Reski R."/>
            <person name="Cuming A.C."/>
            <person name="Tuskan G.A."/>
            <person name="Maumus F."/>
            <person name="Salse J."/>
            <person name="Schmutz J."/>
            <person name="Rensing S.A."/>
        </authorList>
    </citation>
    <scope>NUCLEOTIDE SEQUENCE [LARGE SCALE GENOMIC DNA]</scope>
    <source>
        <strain evidence="6 7">cv. Gransden 2004</strain>
    </source>
</reference>
<dbReference type="GeneID" id="112280052"/>
<evidence type="ECO:0000256" key="4">
    <source>
        <dbReference type="SAM" id="Phobius"/>
    </source>
</evidence>
<dbReference type="SUPFAM" id="SSF56112">
    <property type="entry name" value="Protein kinase-like (PK-like)"/>
    <property type="match status" value="1"/>
</dbReference>
<dbReference type="InterPro" id="IPR000719">
    <property type="entry name" value="Prot_kinase_dom"/>
</dbReference>
<feature type="region of interest" description="Disordered" evidence="3">
    <location>
        <begin position="142"/>
        <end position="168"/>
    </location>
</feature>
<dbReference type="PANTHER" id="PTHR47989">
    <property type="entry name" value="OS01G0750732 PROTEIN"/>
    <property type="match status" value="1"/>
</dbReference>
<organism evidence="6 7">
    <name type="scientific">Physcomitrium patens</name>
    <name type="common">Spreading-leaved earth moss</name>
    <name type="synonym">Physcomitrella patens</name>
    <dbReference type="NCBI Taxonomy" id="3218"/>
    <lineage>
        <taxon>Eukaryota</taxon>
        <taxon>Viridiplantae</taxon>
        <taxon>Streptophyta</taxon>
        <taxon>Embryophyta</taxon>
        <taxon>Bryophyta</taxon>
        <taxon>Bryophytina</taxon>
        <taxon>Bryopsida</taxon>
        <taxon>Funariidae</taxon>
        <taxon>Funariales</taxon>
        <taxon>Funariaceae</taxon>
        <taxon>Physcomitrium</taxon>
    </lineage>
</organism>
<keyword evidence="4" id="KW-0472">Membrane</keyword>
<dbReference type="EMBL" id="ABEU02000003">
    <property type="status" value="NOT_ANNOTATED_CDS"/>
    <property type="molecule type" value="Genomic_DNA"/>
</dbReference>
<dbReference type="InterPro" id="IPR011009">
    <property type="entry name" value="Kinase-like_dom_sf"/>
</dbReference>
<reference evidence="6" key="3">
    <citation type="submission" date="2020-12" db="UniProtKB">
        <authorList>
            <consortium name="EnsemblPlants"/>
        </authorList>
    </citation>
    <scope>IDENTIFICATION</scope>
</reference>
<dbReference type="AlphaFoldDB" id="A0A7I4DRD3"/>
<feature type="transmembrane region" description="Helical" evidence="4">
    <location>
        <begin position="102"/>
        <end position="122"/>
    </location>
</feature>
<keyword evidence="1" id="KW-0547">Nucleotide-binding</keyword>
<dbReference type="GO" id="GO:0005524">
    <property type="term" value="F:ATP binding"/>
    <property type="evidence" value="ECO:0007669"/>
    <property type="project" value="UniProtKB-KW"/>
</dbReference>
<name>A0A7I4DRD3_PHYPA</name>
<sequence length="732" mass="81808">MLRSLLVRGESEDFEKLSPVMKVLVGETWRTWQWVETNAWMLASLMAMAQVDGGLGLYSSDTGVDFNKSPSWSTHKSDNLIVNNLGDSQGALVRHGRSMDSFTSLVLLLAIFVVGVTTGLLWKVNQKMAESAVLSLSSKELVPVEPETPPSPSSTTVTTNSPKLQRTTTPGAVREYTLKEIVEMTMSFSNELGRGGEGVVYLAKSLPDELIQRPLAVKRLQNGSNVLLHNLEDRNQEVMEKEFWAELNTISRLHHRNLVALLGYCIEREDLFLVYEYMAGGTLDQHLHKNFHVERGNRVVAFDWKARMQCAVEVAQGLEYLHSHASPSLVHRDVKSGNILFDEDMHAKIADFGLSKPLPLDHTVTVSTRVRGTHGYVDPVYIMNGTPCDKNDVYSYGVVLLELITGRRVIHQGIPLVNWCREFFQPDPIVMRYKVSKMVDMRILDCHDYSNDQLFEVVKIAQACVQDRQEDRLTMKDVAVRLHNVSFMGNPSSELSSLDTTLDQTSLISLDSNMSSFTSHLPPLPRGSLPSSPPPLPSAMPPPSSARMSNGSSSYDIKDNTILVRCTVGNNQKIALRCKIWPTPKNFGFNKIEATLNGAFLWKKGLWWYNAKSSREFIIDDDVKLIAEWHVSLRIPAAISAHPLPSNDPRRRIQGPFSVVYLALKDELGNVLVQYEGDKSPLPESPATRKKAPPKMGQYWRDSGHDHPWTSTTDLTQSAGLVCCAAPWAAKT</sequence>
<dbReference type="RefSeq" id="XP_024370761.1">
    <property type="nucleotide sequence ID" value="XM_024514993.2"/>
</dbReference>
<evidence type="ECO:0000259" key="5">
    <source>
        <dbReference type="PROSITE" id="PS50011"/>
    </source>
</evidence>
<dbReference type="FunFam" id="3.30.200.20:FF:001073">
    <property type="entry name" value="Predicted protein"/>
    <property type="match status" value="1"/>
</dbReference>
<reference evidence="6 7" key="1">
    <citation type="journal article" date="2008" name="Science">
        <title>The Physcomitrella genome reveals evolutionary insights into the conquest of land by plants.</title>
        <authorList>
            <person name="Rensing S."/>
            <person name="Lang D."/>
            <person name="Zimmer A."/>
            <person name="Terry A."/>
            <person name="Salamov A."/>
            <person name="Shapiro H."/>
            <person name="Nishiyama T."/>
            <person name="Perroud P.-F."/>
            <person name="Lindquist E."/>
            <person name="Kamisugi Y."/>
            <person name="Tanahashi T."/>
            <person name="Sakakibara K."/>
            <person name="Fujita T."/>
            <person name="Oishi K."/>
            <person name="Shin-I T."/>
            <person name="Kuroki Y."/>
            <person name="Toyoda A."/>
            <person name="Suzuki Y."/>
            <person name="Hashimoto A."/>
            <person name="Yamaguchi K."/>
            <person name="Sugano A."/>
            <person name="Kohara Y."/>
            <person name="Fujiyama A."/>
            <person name="Anterola A."/>
            <person name="Aoki S."/>
            <person name="Ashton N."/>
            <person name="Barbazuk W.B."/>
            <person name="Barker E."/>
            <person name="Bennetzen J."/>
            <person name="Bezanilla M."/>
            <person name="Blankenship R."/>
            <person name="Cho S.H."/>
            <person name="Dutcher S."/>
            <person name="Estelle M."/>
            <person name="Fawcett J.A."/>
            <person name="Gundlach H."/>
            <person name="Hanada K."/>
            <person name="Heyl A."/>
            <person name="Hicks K.A."/>
            <person name="Hugh J."/>
            <person name="Lohr M."/>
            <person name="Mayer K."/>
            <person name="Melkozernov A."/>
            <person name="Murata T."/>
            <person name="Nelson D."/>
            <person name="Pils B."/>
            <person name="Prigge M."/>
            <person name="Reiss B."/>
            <person name="Renner T."/>
            <person name="Rombauts S."/>
            <person name="Rushton P."/>
            <person name="Sanderfoot A."/>
            <person name="Schween G."/>
            <person name="Shiu S.-H."/>
            <person name="Stueber K."/>
            <person name="Theodoulou F.L."/>
            <person name="Tu H."/>
            <person name="Van de Peer Y."/>
            <person name="Verrier P.J."/>
            <person name="Waters E."/>
            <person name="Wood A."/>
            <person name="Yang L."/>
            <person name="Cove D."/>
            <person name="Cuming A."/>
            <person name="Hasebe M."/>
            <person name="Lucas S."/>
            <person name="Mishler D.B."/>
            <person name="Reski R."/>
            <person name="Grigoriev I."/>
            <person name="Quatrano R.S."/>
            <person name="Boore J.L."/>
        </authorList>
    </citation>
    <scope>NUCLEOTIDE SEQUENCE [LARGE SCALE GENOMIC DNA]</scope>
    <source>
        <strain evidence="6 7">cv. Gransden 2004</strain>
    </source>
</reference>
<feature type="region of interest" description="Disordered" evidence="3">
    <location>
        <begin position="519"/>
        <end position="553"/>
    </location>
</feature>
<dbReference type="Gene3D" id="3.30.200.20">
    <property type="entry name" value="Phosphorylase Kinase, domain 1"/>
    <property type="match status" value="1"/>
</dbReference>
<gene>
    <name evidence="6" type="primary">LOC112280052</name>
</gene>